<reference evidence="2" key="1">
    <citation type="submission" date="2018-05" db="EMBL/GenBank/DDBJ databases">
        <authorList>
            <person name="Li X."/>
        </authorList>
    </citation>
    <scope>NUCLEOTIDE SEQUENCE [LARGE SCALE GENOMIC DNA]</scope>
    <source>
        <strain evidence="2">YIM 73061</strain>
    </source>
</reference>
<gene>
    <name evidence="1" type="ORF">DJ018_17480</name>
</gene>
<name>A0A328A8J6_9CAUL</name>
<accession>A0A328A8J6</accession>
<evidence type="ECO:0000313" key="2">
    <source>
        <dbReference type="Proteomes" id="UP000249725"/>
    </source>
</evidence>
<protein>
    <submittedName>
        <fullName evidence="1">Uncharacterized protein</fullName>
    </submittedName>
</protein>
<dbReference type="Proteomes" id="UP000249725">
    <property type="component" value="Unassembled WGS sequence"/>
</dbReference>
<dbReference type="EMBL" id="QFYR01000005">
    <property type="protein sequence ID" value="RAK50953.1"/>
    <property type="molecule type" value="Genomic_DNA"/>
</dbReference>
<sequence>MEGVWLNTFEGSAFYEGATSLADARGEARVWFRHEEPLIAWKGAPPKEEHAYRVVLIGRSAEDMNRPPLQGYGHMGLWPGLVVVDELLELQDLGPLRPG</sequence>
<keyword evidence="2" id="KW-1185">Reference proteome</keyword>
<organism evidence="1 2">
    <name type="scientific">Phenylobacterium deserti</name>
    <dbReference type="NCBI Taxonomy" id="1914756"/>
    <lineage>
        <taxon>Bacteria</taxon>
        <taxon>Pseudomonadati</taxon>
        <taxon>Pseudomonadota</taxon>
        <taxon>Alphaproteobacteria</taxon>
        <taxon>Caulobacterales</taxon>
        <taxon>Caulobacteraceae</taxon>
        <taxon>Phenylobacterium</taxon>
    </lineage>
</organism>
<dbReference type="AlphaFoldDB" id="A0A328A8J6"/>
<evidence type="ECO:0000313" key="1">
    <source>
        <dbReference type="EMBL" id="RAK50953.1"/>
    </source>
</evidence>
<comment type="caution">
    <text evidence="1">The sequence shown here is derived from an EMBL/GenBank/DDBJ whole genome shotgun (WGS) entry which is preliminary data.</text>
</comment>
<proteinExistence type="predicted"/>